<evidence type="ECO:0000313" key="2">
    <source>
        <dbReference type="Proteomes" id="UP000814128"/>
    </source>
</evidence>
<keyword evidence="2" id="KW-1185">Reference proteome</keyword>
<sequence length="1636" mass="181533">MSDDHDYLLKLLEAHGRDFLGSLARPEPSQKKRKGDLLGFASPLKRGRLNTESDNEEDVQGEKEEWRGFSAAVGQGRGSMSGENFSESEEDSDGGIEDDGFTASVHDPGSSVKPGAAVVVFSETSFSQHTMLRPSKSQSRAFMSSKVSKLRADIKETASAKLGNDDDDAAEEDRTSAQNDAELRRLVHTQLLSASLNPELNLSSAHRKKALAGRVLELAGGAKLGSGEKMVRSKERDKAAKRVREGIEEKQTERRVKQLEEAKDMGNYHPTIKKLFEESEGRRVNKRRERGIGTSVGKFRGGVLKLSQREIDAVNVSHMYWLMKAEPDSRVVKGKDVKFSVSDFEAAGTTPWEGVRNHQAKNYMKSMQMGDKVGPAKAITLASLELFGAIIDRASLSQVIFYHSNCKQPGVAGFAHVVKEAYPDYTAWDPAHPYYDPKTVEEKPTWFMVDVAFDARATHFVPLAVLRKIAAGGAEPTNNIAYIGPEGVVAVKGMELVTRGRLSVQKVEEGAYETIVKMAEMGGWDEEDEEGSKAGKKAQTPSPRSGLRSVLVFLHAIPLVLQLVAGDDADGSAGSAPTQSWPPEAPIMQRSPSPSTTTTTSFAPEENLVVIVPSDPKSTPSTSISPTNAPPVVQSPPQTIQFSDTTTPEDYGSIQDKSFVILDANASDEATDTSGHESVSLQEGGHETIIVMESGEGDGQWYTDGDNHELKRVKVYELQGSRWVDQGTAFCFGHYDEAASEAMLIARAESDYNNVILQTTIRPSDVYQRQQGELPRHTLPPHDPEGCAEVWNFILEVQRMHSVEEPSSPFAGPEPSVTTAQIIRSGHLPQPALGIIPEIDRAIKQLSRTASIKEKICEYIQRAEYLKAMIDVLHQAEDLESLENLHPLCVLMQTILMMNDHGMYEHILEDDIFMGVIGMLEYDPEFPNHKANYRQFMLESAHFRQPIPVHDPAVEKKIHHTHRLQFLKDVVLARALDDSTFNVLNSCIMFNQVDILCHVQNDERFMQDIFRLFLRDPPPEDNVVKMEVDQPEEKPKASSAPPPPSLPFSSVVSAVWSEEEPVELTQRRREVILLIQQLCIMGKNVQLPTRMQLFKMLVDRGVLHALHWAFTLPETSGESQQVIAVAGEVLMTLLDHDVNGVREQIVRQCDHFALTKATKDESLLSLLCGVMVKSKDLAVQTLVGDALRMMLELPSPESTDSIIPTKLFSRPKDDAKIEKFLDFFYKLCVHSLVKPIIDVPVYKQASVDWISHLTREKTNLYLSLCDLLSTFVLQHSFRSHFFMLTSAISSHVATLLLSKDKHLRLGALRYFRNHLKNNNRNFLNHLIKLDVFRPVLDLAAKEAQRDTLVSSCCLEFFDYMKKENIKDVIQHIMLTQETKVKELSESPLAGPYFKNLIDRWEKNTHPEKEEKPPPEPDSGRRVDMSEENYFHAEDDEEDEDEVPTPFRQPNRKRIPSIRGNGAARARTARPPMINLPRTPQIGTLVEEYGDDDEDADGEAEIGPQPDVLPPRPSSRLSKRSRNEDEDEDDVLDRLAGIRSKPQPFRPEKRRRENEGNGAGPGASAGAGEGTGAEVGNAGFVNGLVAKATKTLPAPAGVEGGGPKRIKLKLGGAIAAAVKATPPETRSEPSTKDGDTG</sequence>
<accession>A0ACB8QV27</accession>
<gene>
    <name evidence="1" type="ORF">K488DRAFT_82855</name>
</gene>
<reference evidence="1" key="2">
    <citation type="journal article" date="2022" name="New Phytol.">
        <title>Evolutionary transition to the ectomycorrhizal habit in the genomes of a hyperdiverse lineage of mushroom-forming fungi.</title>
        <authorList>
            <person name="Looney B."/>
            <person name="Miyauchi S."/>
            <person name="Morin E."/>
            <person name="Drula E."/>
            <person name="Courty P.E."/>
            <person name="Kohler A."/>
            <person name="Kuo A."/>
            <person name="LaButti K."/>
            <person name="Pangilinan J."/>
            <person name="Lipzen A."/>
            <person name="Riley R."/>
            <person name="Andreopoulos W."/>
            <person name="He G."/>
            <person name="Johnson J."/>
            <person name="Nolan M."/>
            <person name="Tritt A."/>
            <person name="Barry K.W."/>
            <person name="Grigoriev I.V."/>
            <person name="Nagy L.G."/>
            <person name="Hibbett D."/>
            <person name="Henrissat B."/>
            <person name="Matheny P.B."/>
            <person name="Labbe J."/>
            <person name="Martin F.M."/>
        </authorList>
    </citation>
    <scope>NUCLEOTIDE SEQUENCE</scope>
    <source>
        <strain evidence="1">EC-137</strain>
    </source>
</reference>
<proteinExistence type="predicted"/>
<evidence type="ECO:0000313" key="1">
    <source>
        <dbReference type="EMBL" id="KAI0035668.1"/>
    </source>
</evidence>
<dbReference type="EMBL" id="MU273481">
    <property type="protein sequence ID" value="KAI0035668.1"/>
    <property type="molecule type" value="Genomic_DNA"/>
</dbReference>
<name>A0ACB8QV27_9AGAM</name>
<dbReference type="Proteomes" id="UP000814128">
    <property type="component" value="Unassembled WGS sequence"/>
</dbReference>
<organism evidence="1 2">
    <name type="scientific">Vararia minispora EC-137</name>
    <dbReference type="NCBI Taxonomy" id="1314806"/>
    <lineage>
        <taxon>Eukaryota</taxon>
        <taxon>Fungi</taxon>
        <taxon>Dikarya</taxon>
        <taxon>Basidiomycota</taxon>
        <taxon>Agaricomycotina</taxon>
        <taxon>Agaricomycetes</taxon>
        <taxon>Russulales</taxon>
        <taxon>Lachnocladiaceae</taxon>
        <taxon>Vararia</taxon>
    </lineage>
</organism>
<protein>
    <submittedName>
        <fullName evidence="1">Component of IIS longevity pathway SMK-1-domain-containing protein</fullName>
    </submittedName>
</protein>
<comment type="caution">
    <text evidence="1">The sequence shown here is derived from an EMBL/GenBank/DDBJ whole genome shotgun (WGS) entry which is preliminary data.</text>
</comment>
<reference evidence="1" key="1">
    <citation type="submission" date="2021-02" db="EMBL/GenBank/DDBJ databases">
        <authorList>
            <consortium name="DOE Joint Genome Institute"/>
            <person name="Ahrendt S."/>
            <person name="Looney B.P."/>
            <person name="Miyauchi S."/>
            <person name="Morin E."/>
            <person name="Drula E."/>
            <person name="Courty P.E."/>
            <person name="Chicoki N."/>
            <person name="Fauchery L."/>
            <person name="Kohler A."/>
            <person name="Kuo A."/>
            <person name="Labutti K."/>
            <person name="Pangilinan J."/>
            <person name="Lipzen A."/>
            <person name="Riley R."/>
            <person name="Andreopoulos W."/>
            <person name="He G."/>
            <person name="Johnson J."/>
            <person name="Barry K.W."/>
            <person name="Grigoriev I.V."/>
            <person name="Nagy L."/>
            <person name="Hibbett D."/>
            <person name="Henrissat B."/>
            <person name="Matheny P.B."/>
            <person name="Labbe J."/>
            <person name="Martin F."/>
        </authorList>
    </citation>
    <scope>NUCLEOTIDE SEQUENCE</scope>
    <source>
        <strain evidence="1">EC-137</strain>
    </source>
</reference>